<keyword evidence="1" id="KW-0805">Transcription regulation</keyword>
<reference evidence="5 6" key="1">
    <citation type="submission" date="2021-10" db="EMBL/GenBank/DDBJ databases">
        <title>Anaerobic single-cell dispensing facilitates the cultivation of human gut bacteria.</title>
        <authorList>
            <person name="Afrizal A."/>
        </authorList>
    </citation>
    <scope>NUCLEOTIDE SEQUENCE [LARGE SCALE GENOMIC DNA]</scope>
    <source>
        <strain evidence="5 6">CLA-AA-H270</strain>
    </source>
</reference>
<dbReference type="Pfam" id="PF12833">
    <property type="entry name" value="HTH_18"/>
    <property type="match status" value="1"/>
</dbReference>
<evidence type="ECO:0000256" key="2">
    <source>
        <dbReference type="ARBA" id="ARBA00023125"/>
    </source>
</evidence>
<comment type="caution">
    <text evidence="5">The sequence shown here is derived from an EMBL/GenBank/DDBJ whole genome shotgun (WGS) entry which is preliminary data.</text>
</comment>
<dbReference type="PRINTS" id="PR00032">
    <property type="entry name" value="HTHARAC"/>
</dbReference>
<dbReference type="InterPro" id="IPR018060">
    <property type="entry name" value="HTH_AraC"/>
</dbReference>
<accession>A0AAW4W0R2</accession>
<dbReference type="PANTHER" id="PTHR47504:SF5">
    <property type="entry name" value="RIGHT ORIGIN-BINDING PROTEIN"/>
    <property type="match status" value="1"/>
</dbReference>
<keyword evidence="6" id="KW-1185">Reference proteome</keyword>
<organism evidence="5 6">
    <name type="scientific">Agathobaculum butyriciproducens</name>
    <dbReference type="NCBI Taxonomy" id="1628085"/>
    <lineage>
        <taxon>Bacteria</taxon>
        <taxon>Bacillati</taxon>
        <taxon>Bacillota</taxon>
        <taxon>Clostridia</taxon>
        <taxon>Eubacteriales</taxon>
        <taxon>Butyricicoccaceae</taxon>
        <taxon>Agathobaculum</taxon>
    </lineage>
</organism>
<dbReference type="EMBL" id="JAJEPX010000016">
    <property type="protein sequence ID" value="MCC2176851.1"/>
    <property type="molecule type" value="Genomic_DNA"/>
</dbReference>
<feature type="domain" description="HTH araC/xylS-type" evidence="4">
    <location>
        <begin position="9"/>
        <end position="111"/>
    </location>
</feature>
<evidence type="ECO:0000259" key="4">
    <source>
        <dbReference type="PROSITE" id="PS01124"/>
    </source>
</evidence>
<dbReference type="InterPro" id="IPR009057">
    <property type="entry name" value="Homeodomain-like_sf"/>
</dbReference>
<dbReference type="Gene3D" id="1.10.10.60">
    <property type="entry name" value="Homeodomain-like"/>
    <property type="match status" value="2"/>
</dbReference>
<evidence type="ECO:0000313" key="6">
    <source>
        <dbReference type="Proteomes" id="UP001298753"/>
    </source>
</evidence>
<dbReference type="RefSeq" id="WP_227600647.1">
    <property type="nucleotide sequence ID" value="NZ_JAJEPX010000016.1"/>
</dbReference>
<dbReference type="SUPFAM" id="SSF46689">
    <property type="entry name" value="Homeodomain-like"/>
    <property type="match status" value="1"/>
</dbReference>
<sequence>MQNWHDNVLRLIAEIDRCIHAREGETLTLAHLARLLDCSQSQVSHQFHALTGTSLRDFVQARRPALALPAVRDGEQRLLDIALDYGFSSQEAFTRAFRAAYGITPGEYRRSPRPLSLRTVIRPLDCYLAEQAPADTENDIQTYFITLPAHKFAHIRNYESIGYWDFMQKQSRIPGADLETVSALLRQLAPEAEQQMAFVNEPSGRICSWGIPLAECWGVRLPRDCTDAVPAPLQLMEVPEGDYLVFEHGPFDLQTENSLVEAKIERAMRDFDYEAAGCCLDTAPGRVFYFVHDCVRFWKYIRPVVRF</sequence>
<dbReference type="SMART" id="SM00342">
    <property type="entry name" value="HTH_ARAC"/>
    <property type="match status" value="1"/>
</dbReference>
<dbReference type="Proteomes" id="UP001298753">
    <property type="component" value="Unassembled WGS sequence"/>
</dbReference>
<evidence type="ECO:0000313" key="5">
    <source>
        <dbReference type="EMBL" id="MCC2176851.1"/>
    </source>
</evidence>
<keyword evidence="2" id="KW-0238">DNA-binding</keyword>
<dbReference type="GO" id="GO:0043565">
    <property type="term" value="F:sequence-specific DNA binding"/>
    <property type="evidence" value="ECO:0007669"/>
    <property type="project" value="InterPro"/>
</dbReference>
<dbReference type="PROSITE" id="PS01124">
    <property type="entry name" value="HTH_ARAC_FAMILY_2"/>
    <property type="match status" value="1"/>
</dbReference>
<dbReference type="InterPro" id="IPR020449">
    <property type="entry name" value="Tscrpt_reg_AraC-type_HTH"/>
</dbReference>
<dbReference type="InterPro" id="IPR050959">
    <property type="entry name" value="MarA-like"/>
</dbReference>
<keyword evidence="3" id="KW-0804">Transcription</keyword>
<evidence type="ECO:0000256" key="1">
    <source>
        <dbReference type="ARBA" id="ARBA00023015"/>
    </source>
</evidence>
<protein>
    <submittedName>
        <fullName evidence="5">AraC family transcriptional regulator</fullName>
    </submittedName>
</protein>
<name>A0AAW4W0R2_9FIRM</name>
<evidence type="ECO:0000256" key="3">
    <source>
        <dbReference type="ARBA" id="ARBA00023163"/>
    </source>
</evidence>
<dbReference type="GO" id="GO:0003700">
    <property type="term" value="F:DNA-binding transcription factor activity"/>
    <property type="evidence" value="ECO:0007669"/>
    <property type="project" value="InterPro"/>
</dbReference>
<gene>
    <name evidence="5" type="ORF">LKD22_06880</name>
</gene>
<dbReference type="GeneID" id="98660280"/>
<proteinExistence type="predicted"/>
<dbReference type="PANTHER" id="PTHR47504">
    <property type="entry name" value="RIGHT ORIGIN-BINDING PROTEIN"/>
    <property type="match status" value="1"/>
</dbReference>
<dbReference type="AlphaFoldDB" id="A0AAW4W0R2"/>